<accession>A0A1H5XQJ9</accession>
<name>A0A1H5XQJ9_9SPHI</name>
<evidence type="ECO:0000313" key="2">
    <source>
        <dbReference type="Proteomes" id="UP000236731"/>
    </source>
</evidence>
<evidence type="ECO:0000313" key="1">
    <source>
        <dbReference type="EMBL" id="SEG13536.1"/>
    </source>
</evidence>
<gene>
    <name evidence="1" type="ORF">SAMN05421877_10571</name>
</gene>
<sequence length="154" mass="17659">MQCLIIGNDEKGVKLSLEAADYLWNSGCKIYLRSYSDPIHSVEEEKELLKNTDVILIFEVDKPTENRPDNYLANLSKLKESEGLGTFLRDLEHHVQGDADWPLHPKHKKIFLFGSAGVLVNFSIGNRKICHQPVVDWDSFQNFIDRFKIIGQLC</sequence>
<proteinExistence type="predicted"/>
<protein>
    <submittedName>
        <fullName evidence="1">Uncharacterized protein</fullName>
    </submittedName>
</protein>
<dbReference type="AlphaFoldDB" id="A0A1H5XQJ9"/>
<keyword evidence="2" id="KW-1185">Reference proteome</keyword>
<dbReference type="Proteomes" id="UP000236731">
    <property type="component" value="Unassembled WGS sequence"/>
</dbReference>
<dbReference type="RefSeq" id="WP_103905994.1">
    <property type="nucleotide sequence ID" value="NZ_CP049246.1"/>
</dbReference>
<organism evidence="1 2">
    <name type="scientific">Sphingobacterium lactis</name>
    <dbReference type="NCBI Taxonomy" id="797291"/>
    <lineage>
        <taxon>Bacteria</taxon>
        <taxon>Pseudomonadati</taxon>
        <taxon>Bacteroidota</taxon>
        <taxon>Sphingobacteriia</taxon>
        <taxon>Sphingobacteriales</taxon>
        <taxon>Sphingobacteriaceae</taxon>
        <taxon>Sphingobacterium</taxon>
    </lineage>
</organism>
<reference evidence="2" key="1">
    <citation type="submission" date="2016-10" db="EMBL/GenBank/DDBJ databases">
        <authorList>
            <person name="Varghese N."/>
            <person name="Submissions S."/>
        </authorList>
    </citation>
    <scope>NUCLEOTIDE SEQUENCE [LARGE SCALE GENOMIC DNA]</scope>
    <source>
        <strain evidence="2">DSM 22361</strain>
    </source>
</reference>
<dbReference type="OrthoDB" id="1258379at2"/>
<dbReference type="EMBL" id="FNUT01000005">
    <property type="protein sequence ID" value="SEG13536.1"/>
    <property type="molecule type" value="Genomic_DNA"/>
</dbReference>